<organism evidence="1 2">
    <name type="scientific">SAR86 cluster bacterium</name>
    <dbReference type="NCBI Taxonomy" id="2030880"/>
    <lineage>
        <taxon>Bacteria</taxon>
        <taxon>Pseudomonadati</taxon>
        <taxon>Pseudomonadota</taxon>
        <taxon>Gammaproteobacteria</taxon>
        <taxon>SAR86 cluster</taxon>
    </lineage>
</organism>
<proteinExistence type="predicted"/>
<dbReference type="Pfam" id="PF06992">
    <property type="entry name" value="Phage_lambda_P"/>
    <property type="match status" value="1"/>
</dbReference>
<name>A0A368BTJ5_9GAMM</name>
<gene>
    <name evidence="1" type="ORF">DBW96_03805</name>
</gene>
<dbReference type="GO" id="GO:0006270">
    <property type="term" value="P:DNA replication initiation"/>
    <property type="evidence" value="ECO:0007669"/>
    <property type="project" value="InterPro"/>
</dbReference>
<dbReference type="InterPro" id="IPR009731">
    <property type="entry name" value="P-like"/>
</dbReference>
<accession>A0A368BTJ5</accession>
<dbReference type="EMBL" id="QOPE01000030">
    <property type="protein sequence ID" value="RCL40132.1"/>
    <property type="molecule type" value="Genomic_DNA"/>
</dbReference>
<comment type="caution">
    <text evidence="1">The sequence shown here is derived from an EMBL/GenBank/DDBJ whole genome shotgun (WGS) entry which is preliminary data.</text>
</comment>
<reference evidence="1 2" key="1">
    <citation type="journal article" date="2018" name="Microbiome">
        <title>Fine metagenomic profile of the Mediterranean stratified and mixed water columns revealed by assembly and recruitment.</title>
        <authorList>
            <person name="Haro-Moreno J.M."/>
            <person name="Lopez-Perez M."/>
            <person name="De La Torre J.R."/>
            <person name="Picazo A."/>
            <person name="Camacho A."/>
            <person name="Rodriguez-Valera F."/>
        </authorList>
    </citation>
    <scope>NUCLEOTIDE SEQUENCE [LARGE SCALE GENOMIC DNA]</scope>
    <source>
        <strain evidence="1">MED-G82</strain>
    </source>
</reference>
<evidence type="ECO:0000313" key="2">
    <source>
        <dbReference type="Proteomes" id="UP000253307"/>
    </source>
</evidence>
<dbReference type="Proteomes" id="UP000253307">
    <property type="component" value="Unassembled WGS sequence"/>
</dbReference>
<dbReference type="AlphaFoldDB" id="A0A368BTJ5"/>
<sequence>MENLQSRQKTYRGQKISSSKKKLIIQFIEDLFYKFEVAYHYQFFKIYSSNEKIITAKRLWASTLKNFSIHQLNQASAFIISNNEFIPTINEFVKAVRKQPYSDSIPSADEAFLEAQKSYSPRKKYNWSHPIVYFAGCKTGWSTLNDSNQYNAINQFRKNYAELLIKLEEGLDLSIDHTETEEFESKKFDSSLLKELRKKYDL</sequence>
<protein>
    <submittedName>
        <fullName evidence="1">Uncharacterized protein</fullName>
    </submittedName>
</protein>
<evidence type="ECO:0000313" key="1">
    <source>
        <dbReference type="EMBL" id="RCL40132.1"/>
    </source>
</evidence>